<feature type="transmembrane region" description="Helical" evidence="1">
    <location>
        <begin position="54"/>
        <end position="76"/>
    </location>
</feature>
<comment type="caution">
    <text evidence="2">The sequence shown here is derived from an EMBL/GenBank/DDBJ whole genome shotgun (WGS) entry which is preliminary data.</text>
</comment>
<proteinExistence type="predicted"/>
<feature type="transmembrane region" description="Helical" evidence="1">
    <location>
        <begin position="117"/>
        <end position="137"/>
    </location>
</feature>
<organism evidence="2 3">
    <name type="scientific">Microbacterium deminutum</name>
    <dbReference type="NCBI Taxonomy" id="344164"/>
    <lineage>
        <taxon>Bacteria</taxon>
        <taxon>Bacillati</taxon>
        <taxon>Actinomycetota</taxon>
        <taxon>Actinomycetes</taxon>
        <taxon>Micrococcales</taxon>
        <taxon>Microbacteriaceae</taxon>
        <taxon>Microbacterium</taxon>
    </lineage>
</organism>
<reference evidence="3" key="1">
    <citation type="journal article" date="2019" name="Int. J. Syst. Evol. Microbiol.">
        <title>The Global Catalogue of Microorganisms (GCM) 10K type strain sequencing project: providing services to taxonomists for standard genome sequencing and annotation.</title>
        <authorList>
            <consortium name="The Broad Institute Genomics Platform"/>
            <consortium name="The Broad Institute Genome Sequencing Center for Infectious Disease"/>
            <person name="Wu L."/>
            <person name="Ma J."/>
        </authorList>
    </citation>
    <scope>NUCLEOTIDE SEQUENCE [LARGE SCALE GENOMIC DNA]</scope>
    <source>
        <strain evidence="3">JCM 14901</strain>
    </source>
</reference>
<feature type="transmembrane region" description="Helical" evidence="1">
    <location>
        <begin position="167"/>
        <end position="189"/>
    </location>
</feature>
<keyword evidence="1" id="KW-0812">Transmembrane</keyword>
<evidence type="ECO:0000313" key="3">
    <source>
        <dbReference type="Proteomes" id="UP001499933"/>
    </source>
</evidence>
<feature type="transmembrane region" description="Helical" evidence="1">
    <location>
        <begin position="88"/>
        <end position="110"/>
    </location>
</feature>
<evidence type="ECO:0000313" key="2">
    <source>
        <dbReference type="EMBL" id="GAA1963865.1"/>
    </source>
</evidence>
<name>A0ABP5CJL2_9MICO</name>
<evidence type="ECO:0000256" key="1">
    <source>
        <dbReference type="SAM" id="Phobius"/>
    </source>
</evidence>
<gene>
    <name evidence="2" type="ORF">GCM10009776_28260</name>
</gene>
<sequence>MRTPKVTPSQAPPELPATGCWWGAAFVAGAEESGRLELTLAHGVGRVQYALESAAALTAKLLTLGLIGWILIWTLNCPAGLDLTTVNLLAATTAWVGVGLSSASAALAAGALTGRRIGGIGVGAGVAVTGYVLQAIANNSKDLDGLRVLSPYDWAFGQAPLANGMDWIGLGLLWGGSALLIALATAGLARRDVLG</sequence>
<evidence type="ECO:0008006" key="4">
    <source>
        <dbReference type="Google" id="ProtNLM"/>
    </source>
</evidence>
<protein>
    <recommendedName>
        <fullName evidence="4">ABC transporter permease</fullName>
    </recommendedName>
</protein>
<accession>A0ABP5CJL2</accession>
<dbReference type="EMBL" id="BAAAOG010000006">
    <property type="protein sequence ID" value="GAA1963865.1"/>
    <property type="molecule type" value="Genomic_DNA"/>
</dbReference>
<dbReference type="Proteomes" id="UP001499933">
    <property type="component" value="Unassembled WGS sequence"/>
</dbReference>
<keyword evidence="1" id="KW-0472">Membrane</keyword>
<keyword evidence="1" id="KW-1133">Transmembrane helix</keyword>
<keyword evidence="3" id="KW-1185">Reference proteome</keyword>